<feature type="transmembrane region" description="Helical" evidence="19">
    <location>
        <begin position="240"/>
        <end position="259"/>
    </location>
</feature>
<gene>
    <name evidence="21" type="ORF">Cvel_14903</name>
</gene>
<evidence type="ECO:0000256" key="6">
    <source>
        <dbReference type="ARBA" id="ARBA00017659"/>
    </source>
</evidence>
<protein>
    <recommendedName>
        <fullName evidence="6">UDP-N-acetylglucosamine--dolichyl-phosphate N-acetylglucosaminephosphotransferase</fullName>
        <ecNumber evidence="5">2.7.8.15</ecNumber>
    </recommendedName>
    <alternativeName>
        <fullName evidence="15">GlcNAc-1-P transferase</fullName>
    </alternativeName>
    <alternativeName>
        <fullName evidence="16">N-acetylglucosamine-1-phosphate transferase</fullName>
    </alternativeName>
</protein>
<evidence type="ECO:0000256" key="7">
    <source>
        <dbReference type="ARBA" id="ARBA00022676"/>
    </source>
</evidence>
<feature type="transmembrane region" description="Helical" evidence="19">
    <location>
        <begin position="295"/>
        <end position="317"/>
    </location>
</feature>
<dbReference type="GO" id="GO:0003975">
    <property type="term" value="F:UDP-N-acetylglucosamine-dolichyl-phosphate N-acetylglucosaminephosphotransferase activity"/>
    <property type="evidence" value="ECO:0007669"/>
    <property type="project" value="UniProtKB-EC"/>
</dbReference>
<evidence type="ECO:0000256" key="14">
    <source>
        <dbReference type="ARBA" id="ARBA00023136"/>
    </source>
</evidence>
<dbReference type="GO" id="GO:0016757">
    <property type="term" value="F:glycosyltransferase activity"/>
    <property type="evidence" value="ECO:0007669"/>
    <property type="project" value="UniProtKB-KW"/>
</dbReference>
<name>A0A0G4F2K3_9ALVE</name>
<evidence type="ECO:0000256" key="17">
    <source>
        <dbReference type="ARBA" id="ARBA00044717"/>
    </source>
</evidence>
<dbReference type="EC" id="2.7.8.15" evidence="5"/>
<evidence type="ECO:0000256" key="16">
    <source>
        <dbReference type="ARBA" id="ARBA00033238"/>
    </source>
</evidence>
<dbReference type="UniPathway" id="UPA00378"/>
<dbReference type="PANTHER" id="PTHR10571">
    <property type="entry name" value="UDP-N-ACETYLGLUCOSAMINE--DOLICHYL-PHOSPHATE N-ACETYLGLUCOSAMINEPHOSPHOTRANSFERASE"/>
    <property type="match status" value="1"/>
</dbReference>
<comment type="catalytic activity">
    <reaction evidence="18">
        <text>a di-trans,poly-cis-dolichyl phosphate + UDP-N-acetyl-alpha-D-glucosamine = an N-acetyl-alpha-D-glucosaminyl-diphospho-di-trans,poly-cis-dolichol + UMP</text>
        <dbReference type="Rhea" id="RHEA:13289"/>
        <dbReference type="Rhea" id="RHEA-COMP:19498"/>
        <dbReference type="Rhea" id="RHEA-COMP:19507"/>
        <dbReference type="ChEBI" id="CHEBI:57683"/>
        <dbReference type="ChEBI" id="CHEBI:57705"/>
        <dbReference type="ChEBI" id="CHEBI:57865"/>
        <dbReference type="ChEBI" id="CHEBI:58427"/>
        <dbReference type="EC" id="2.7.8.15"/>
    </reaction>
    <physiologicalReaction direction="left-to-right" evidence="18">
        <dbReference type="Rhea" id="RHEA:13290"/>
    </physiologicalReaction>
</comment>
<comment type="subcellular location">
    <subcellularLocation>
        <location evidence="2">Endoplasmic reticulum membrane</location>
        <topology evidence="2">Multi-pass membrane protein</topology>
    </subcellularLocation>
</comment>
<dbReference type="InterPro" id="IPR000715">
    <property type="entry name" value="Glycosyl_transferase_4"/>
</dbReference>
<evidence type="ECO:0000256" key="12">
    <source>
        <dbReference type="ARBA" id="ARBA00022842"/>
    </source>
</evidence>
<sequence>MQGLAFLSILLVLCAVCASLSGPNLFVVLYASVISILAYFMVFKMIPTFMEKLKKNGLAGKDLNKCGKEDLVPEALGIVPAFVFLISVIFCQVQFQSDPVKLGQYNAGLTSISFMVLLGFVDDVIDLPWRYKMVLPTFASLPLLLAYSGPTQILIPPWLHFAVGATLDLGIFYMVYMMMLAVFCSNCINILAGVNGLEVGQSVVIAIFVILHNLIEVNMHAEAGEGAETGHLPAYAEQHLFSLLLTLPFAAVSLALLVYNWYPSQAFVGDTFTYFAGMFFAVSGILGHFSRTLLLLFIPQILNFLISCPQLFGLVACPRHRIPKVNPKTGLLEATPNLTILNGVLKLTGPLHERTLVTVVLGLQVACCCLGLAIRYSPVFRLIFI</sequence>
<comment type="similarity">
    <text evidence="4">Belongs to the glycosyltransferase 4 family.</text>
</comment>
<dbReference type="GO" id="GO:0006488">
    <property type="term" value="P:dolichol-linked oligosaccharide biosynthetic process"/>
    <property type="evidence" value="ECO:0007669"/>
    <property type="project" value="InterPro"/>
</dbReference>
<feature type="transmembrane region" description="Helical" evidence="19">
    <location>
        <begin position="161"/>
        <end position="183"/>
    </location>
</feature>
<keyword evidence="11" id="KW-0256">Endoplasmic reticulum</keyword>
<feature type="chain" id="PRO_5005188188" description="UDP-N-acetylglucosamine--dolichyl-phosphate N-acetylglucosaminephosphotransferase" evidence="20">
    <location>
        <begin position="20"/>
        <end position="385"/>
    </location>
</feature>
<dbReference type="GO" id="GO:0005789">
    <property type="term" value="C:endoplasmic reticulum membrane"/>
    <property type="evidence" value="ECO:0007669"/>
    <property type="project" value="UniProtKB-SubCell"/>
</dbReference>
<comment type="pathway">
    <text evidence="3">Protein modification; protein glycosylation.</text>
</comment>
<comment type="cofactor">
    <cofactor evidence="1">
        <name>Mg(2+)</name>
        <dbReference type="ChEBI" id="CHEBI:18420"/>
    </cofactor>
</comment>
<keyword evidence="12" id="KW-0460">Magnesium</keyword>
<evidence type="ECO:0000256" key="5">
    <source>
        <dbReference type="ARBA" id="ARBA00013225"/>
    </source>
</evidence>
<dbReference type="PANTHER" id="PTHR10571:SF0">
    <property type="entry name" value="UDP-N-ACETYLGLUCOSAMINE--DOLICHYL-PHOSPHATE N-ACETYLGLUCOSAMINEPHOSPHOTRANSFERASE"/>
    <property type="match status" value="1"/>
</dbReference>
<evidence type="ECO:0000256" key="13">
    <source>
        <dbReference type="ARBA" id="ARBA00022989"/>
    </source>
</evidence>
<feature type="signal peptide" evidence="20">
    <location>
        <begin position="1"/>
        <end position="19"/>
    </location>
</feature>
<keyword evidence="13 19" id="KW-1133">Transmembrane helix</keyword>
<evidence type="ECO:0000256" key="8">
    <source>
        <dbReference type="ARBA" id="ARBA00022679"/>
    </source>
</evidence>
<dbReference type="VEuPathDB" id="CryptoDB:Cvel_14903"/>
<dbReference type="EMBL" id="CDMZ01000089">
    <property type="protein sequence ID" value="CEM06433.1"/>
    <property type="molecule type" value="Genomic_DNA"/>
</dbReference>
<evidence type="ECO:0000256" key="19">
    <source>
        <dbReference type="SAM" id="Phobius"/>
    </source>
</evidence>
<keyword evidence="7" id="KW-0328">Glycosyltransferase</keyword>
<evidence type="ECO:0000256" key="10">
    <source>
        <dbReference type="ARBA" id="ARBA00022723"/>
    </source>
</evidence>
<accession>A0A0G4F2K3</accession>
<evidence type="ECO:0000256" key="1">
    <source>
        <dbReference type="ARBA" id="ARBA00001946"/>
    </source>
</evidence>
<comment type="function">
    <text evidence="17">UDP-N-acetylglucosamine--dolichyl-phosphate N-acetylglucosaminephosphotransferase that operates in the biosynthetic pathway of dolichol-linked oligosaccharides, the glycan precursors employed in protein asparagine (N)-glycosylation. The assembly of dolichol-linked oligosaccharides begins on the cytosolic side of the endoplasmic reticulum membrane and finishes in its lumen. The sequential addition of sugars to dolichol pyrophosphate produces dolichol-linked oligosaccharides containing fourteen sugars, including two GlcNAcs, nine mannoses and three glucoses. Once assembled, the oligosaccharide is transferred from the lipid to nascent proteins by oligosaccharyltransferases. Catalyzes the initial step of dolichol-linked oligosaccharide biosynthesis, transfering GlcNAc-1-P from cytosolic UDP-GlcNAc onto the carrier lipid dolichyl phosphate (P-dolichol), yielding GlcNAc-P-P-dolichol embedded in the cytoplasmic leaflet of the endoplasmic reticulum membrane.</text>
</comment>
<feature type="transmembrane region" description="Helical" evidence="19">
    <location>
        <begin position="271"/>
        <end position="289"/>
    </location>
</feature>
<evidence type="ECO:0000256" key="2">
    <source>
        <dbReference type="ARBA" id="ARBA00004477"/>
    </source>
</evidence>
<evidence type="ECO:0000256" key="15">
    <source>
        <dbReference type="ARBA" id="ARBA00029567"/>
    </source>
</evidence>
<keyword evidence="10" id="KW-0479">Metal-binding</keyword>
<dbReference type="GO" id="GO:0046872">
    <property type="term" value="F:metal ion binding"/>
    <property type="evidence" value="ECO:0007669"/>
    <property type="project" value="UniProtKB-KW"/>
</dbReference>
<evidence type="ECO:0000256" key="11">
    <source>
        <dbReference type="ARBA" id="ARBA00022824"/>
    </source>
</evidence>
<evidence type="ECO:0000256" key="20">
    <source>
        <dbReference type="SAM" id="SignalP"/>
    </source>
</evidence>
<feature type="transmembrane region" description="Helical" evidence="19">
    <location>
        <begin position="71"/>
        <end position="90"/>
    </location>
</feature>
<keyword evidence="8" id="KW-0808">Transferase</keyword>
<proteinExistence type="inferred from homology"/>
<evidence type="ECO:0000256" key="18">
    <source>
        <dbReference type="ARBA" id="ARBA00045078"/>
    </source>
</evidence>
<keyword evidence="14 19" id="KW-0472">Membrane</keyword>
<keyword evidence="9 19" id="KW-0812">Transmembrane</keyword>
<keyword evidence="20" id="KW-0732">Signal</keyword>
<organism evidence="21">
    <name type="scientific">Chromera velia CCMP2878</name>
    <dbReference type="NCBI Taxonomy" id="1169474"/>
    <lineage>
        <taxon>Eukaryota</taxon>
        <taxon>Sar</taxon>
        <taxon>Alveolata</taxon>
        <taxon>Colpodellida</taxon>
        <taxon>Chromeraceae</taxon>
        <taxon>Chromera</taxon>
    </lineage>
</organism>
<dbReference type="InterPro" id="IPR033895">
    <property type="entry name" value="GPT"/>
</dbReference>
<feature type="transmembrane region" description="Helical" evidence="19">
    <location>
        <begin position="190"/>
        <end position="211"/>
    </location>
</feature>
<feature type="transmembrane region" description="Helical" evidence="19">
    <location>
        <begin position="133"/>
        <end position="155"/>
    </location>
</feature>
<evidence type="ECO:0000256" key="4">
    <source>
        <dbReference type="ARBA" id="ARBA00009317"/>
    </source>
</evidence>
<dbReference type="PhylomeDB" id="A0A0G4F2K3"/>
<evidence type="ECO:0000256" key="9">
    <source>
        <dbReference type="ARBA" id="ARBA00022692"/>
    </source>
</evidence>
<dbReference type="Pfam" id="PF00953">
    <property type="entry name" value="Glycos_transf_4"/>
    <property type="match status" value="1"/>
</dbReference>
<dbReference type="CDD" id="cd06855">
    <property type="entry name" value="GT_GPT_euk"/>
    <property type="match status" value="1"/>
</dbReference>
<feature type="transmembrane region" description="Helical" evidence="19">
    <location>
        <begin position="102"/>
        <end position="121"/>
    </location>
</feature>
<evidence type="ECO:0000256" key="3">
    <source>
        <dbReference type="ARBA" id="ARBA00004922"/>
    </source>
</evidence>
<feature type="transmembrane region" description="Helical" evidence="19">
    <location>
        <begin position="29"/>
        <end position="50"/>
    </location>
</feature>
<dbReference type="AlphaFoldDB" id="A0A0G4F2K3"/>
<evidence type="ECO:0000313" key="21">
    <source>
        <dbReference type="EMBL" id="CEM06433.1"/>
    </source>
</evidence>
<reference evidence="21" key="1">
    <citation type="submission" date="2014-11" db="EMBL/GenBank/DDBJ databases">
        <authorList>
            <person name="Otto D Thomas"/>
            <person name="Naeem Raeece"/>
        </authorList>
    </citation>
    <scope>NUCLEOTIDE SEQUENCE</scope>
</reference>
<feature type="transmembrane region" description="Helical" evidence="19">
    <location>
        <begin position="356"/>
        <end position="376"/>
    </location>
</feature>